<evidence type="ECO:0000256" key="1">
    <source>
        <dbReference type="ARBA" id="ARBA00023122"/>
    </source>
</evidence>
<accession>A0A179BAN1</accession>
<dbReference type="SUPFAM" id="SSF54631">
    <property type="entry name" value="CBS-domain pair"/>
    <property type="match status" value="1"/>
</dbReference>
<sequence length="148" mass="15680">MQVREAMTRDVLVARPDQSIQDAAQMMADIDAGVVPVGDRDRLVGMITDRDIAVRAVARGKGPDAKIADVMTADVKYCFEDDDVNDVLENLGDQQIRRLPVVNRDKRLVGILSLGDIAVTSSDGAAASALSHISRPGGAHSQTGGARG</sequence>
<keyword evidence="1 2" id="KW-0129">CBS domain</keyword>
<dbReference type="PANTHER" id="PTHR43080:SF2">
    <property type="entry name" value="CBS DOMAIN-CONTAINING PROTEIN"/>
    <property type="match status" value="1"/>
</dbReference>
<name>A0A179BAN1_RHILE</name>
<dbReference type="InterPro" id="IPR046342">
    <property type="entry name" value="CBS_dom_sf"/>
</dbReference>
<evidence type="ECO:0000256" key="2">
    <source>
        <dbReference type="PROSITE-ProRule" id="PRU00703"/>
    </source>
</evidence>
<dbReference type="RefSeq" id="WP_064250889.1">
    <property type="nucleotide sequence ID" value="NZ_CAXUSC020000001.1"/>
</dbReference>
<feature type="domain" description="CBS" evidence="3">
    <location>
        <begin position="7"/>
        <end position="65"/>
    </location>
</feature>
<feature type="domain" description="CBS" evidence="3">
    <location>
        <begin position="71"/>
        <end position="128"/>
    </location>
</feature>
<dbReference type="Pfam" id="PF00571">
    <property type="entry name" value="CBS"/>
    <property type="match status" value="2"/>
</dbReference>
<dbReference type="CDD" id="cd04622">
    <property type="entry name" value="CBS_pair_HRP1_like"/>
    <property type="match status" value="1"/>
</dbReference>
<organism evidence="5">
    <name type="scientific">Rhizobium leguminosarum</name>
    <dbReference type="NCBI Taxonomy" id="384"/>
    <lineage>
        <taxon>Bacteria</taxon>
        <taxon>Pseudomonadati</taxon>
        <taxon>Pseudomonadota</taxon>
        <taxon>Alphaproteobacteria</taxon>
        <taxon>Hyphomicrobiales</taxon>
        <taxon>Rhizobiaceae</taxon>
        <taxon>Rhizobium/Agrobacterium group</taxon>
        <taxon>Rhizobium</taxon>
    </lineage>
</organism>
<dbReference type="EMBL" id="WUEZ01000005">
    <property type="protein sequence ID" value="NEI33613.1"/>
    <property type="molecule type" value="Genomic_DNA"/>
</dbReference>
<comment type="caution">
    <text evidence="5">The sequence shown here is derived from an EMBL/GenBank/DDBJ whole genome shotgun (WGS) entry which is preliminary data.</text>
</comment>
<evidence type="ECO:0000313" key="4">
    <source>
        <dbReference type="EMBL" id="NEI33613.1"/>
    </source>
</evidence>
<dbReference type="PROSITE" id="PS51371">
    <property type="entry name" value="CBS"/>
    <property type="match status" value="2"/>
</dbReference>
<evidence type="ECO:0000259" key="3">
    <source>
        <dbReference type="PROSITE" id="PS51371"/>
    </source>
</evidence>
<dbReference type="InterPro" id="IPR000644">
    <property type="entry name" value="CBS_dom"/>
</dbReference>
<dbReference type="Gene3D" id="3.10.580.10">
    <property type="entry name" value="CBS-domain"/>
    <property type="match status" value="1"/>
</dbReference>
<evidence type="ECO:0000313" key="5">
    <source>
        <dbReference type="EMBL" id="OAP88777.1"/>
    </source>
</evidence>
<evidence type="ECO:0000313" key="6">
    <source>
        <dbReference type="Proteomes" id="UP000471560"/>
    </source>
</evidence>
<dbReference type="PANTHER" id="PTHR43080">
    <property type="entry name" value="CBS DOMAIN-CONTAINING PROTEIN CBSX3, MITOCHONDRIAL"/>
    <property type="match status" value="1"/>
</dbReference>
<dbReference type="EMBL" id="LWBS01000450">
    <property type="protein sequence ID" value="OAP88777.1"/>
    <property type="molecule type" value="Genomic_DNA"/>
</dbReference>
<dbReference type="Proteomes" id="UP000471560">
    <property type="component" value="Unassembled WGS sequence"/>
</dbReference>
<reference evidence="4 6" key="2">
    <citation type="submission" date="2019-12" db="EMBL/GenBank/DDBJ databases">
        <title>Rhizobium genotypes associated with high levels of biological nitrogen fixation by grain legumes in a temperate-maritime cropping system.</title>
        <authorList>
            <person name="Maluk M."/>
            <person name="Francesc Ferrando Molina F."/>
            <person name="Lopez Del Egido L."/>
            <person name="Lafos M."/>
            <person name="Langarica-Fuentes A."/>
            <person name="Gebre Yohannes G."/>
            <person name="Young M.W."/>
            <person name="Martin P."/>
            <person name="Gantlett R."/>
            <person name="Kenicer G."/>
            <person name="Hawes C."/>
            <person name="Begg G.S."/>
            <person name="Quilliam R.S."/>
            <person name="Squire G.R."/>
            <person name="Poole P.S."/>
            <person name="Young P.W."/>
            <person name="Iannetta P.M."/>
            <person name="James E.K."/>
        </authorList>
    </citation>
    <scope>NUCLEOTIDE SEQUENCE [LARGE SCALE GENOMIC DNA]</scope>
    <source>
        <strain evidence="4 6">JHI1096</strain>
    </source>
</reference>
<dbReference type="AlphaFoldDB" id="A0A179BAN1"/>
<dbReference type="SMART" id="SM00116">
    <property type="entry name" value="CBS"/>
    <property type="match status" value="2"/>
</dbReference>
<gene>
    <name evidence="5" type="ORF">A4U53_08415</name>
    <name evidence="4" type="ORF">GR204_06310</name>
</gene>
<protein>
    <submittedName>
        <fullName evidence="4">CBS domain-containing protein</fullName>
    </submittedName>
    <submittedName>
        <fullName evidence="5">Inosine-5-monophosphate dehydrogenase</fullName>
    </submittedName>
</protein>
<reference evidence="5" key="1">
    <citation type="submission" date="2016-04" db="EMBL/GenBank/DDBJ databases">
        <title>Fast-growing isolate from the root nodules of Vavilovia formosa.</title>
        <authorList>
            <person name="Kimeklis A."/>
            <person name="Safronova V."/>
            <person name="Belimov A."/>
            <person name="Andronov E."/>
        </authorList>
    </citation>
    <scope>NUCLEOTIDE SEQUENCE [LARGE SCALE GENOMIC DNA]</scope>
    <source>
        <strain evidence="5">Vaf-46</strain>
    </source>
</reference>
<proteinExistence type="predicted"/>
<dbReference type="InterPro" id="IPR051257">
    <property type="entry name" value="Diverse_CBS-Domain"/>
</dbReference>